<dbReference type="AlphaFoldDB" id="A0A318LV34"/>
<proteinExistence type="predicted"/>
<organism evidence="2 3">
    <name type="scientific">Prauserella flavalba</name>
    <dbReference type="NCBI Taxonomy" id="1477506"/>
    <lineage>
        <taxon>Bacteria</taxon>
        <taxon>Bacillati</taxon>
        <taxon>Actinomycetota</taxon>
        <taxon>Actinomycetes</taxon>
        <taxon>Pseudonocardiales</taxon>
        <taxon>Pseudonocardiaceae</taxon>
        <taxon>Prauserella</taxon>
    </lineage>
</organism>
<dbReference type="RefSeq" id="WP_110336272.1">
    <property type="nucleotide sequence ID" value="NZ_JBHVKT010000001.1"/>
</dbReference>
<gene>
    <name evidence="2" type="ORF">BA062_12640</name>
</gene>
<dbReference type="OrthoDB" id="5180813at2"/>
<protein>
    <recommendedName>
        <fullName evidence="1">Pyridoxamine 5'-phosphate oxidase N-terminal domain-containing protein</fullName>
    </recommendedName>
</protein>
<sequence>MGRLGVDDLEAMQGARLARGGQAELLDAQTECTFVFAGEHGWPGGVVMSYVEVEGTFWLTAVEGRAHTKALARDPRVTLVVSNAGTGLEGRRMLAIRGVATVHRDAETKRWFFERFTARHQPDAREAFTRVLDSPNRVVFEVRPVAVAASHDSRRIEGNGRGAG</sequence>
<evidence type="ECO:0000259" key="1">
    <source>
        <dbReference type="Pfam" id="PF01243"/>
    </source>
</evidence>
<dbReference type="Proteomes" id="UP000247892">
    <property type="component" value="Unassembled WGS sequence"/>
</dbReference>
<dbReference type="InterPro" id="IPR011576">
    <property type="entry name" value="Pyridox_Oxase_N"/>
</dbReference>
<dbReference type="EMBL" id="MASU01000005">
    <property type="protein sequence ID" value="PXY36267.1"/>
    <property type="molecule type" value="Genomic_DNA"/>
</dbReference>
<reference evidence="2 3" key="1">
    <citation type="submission" date="2016-07" db="EMBL/GenBank/DDBJ databases">
        <title>Draft genome sequence of Prauserella sp. YIM 121212, isolated from alkaline soil.</title>
        <authorList>
            <person name="Ruckert C."/>
            <person name="Albersmeier A."/>
            <person name="Jiang C.-L."/>
            <person name="Jiang Y."/>
            <person name="Kalinowski J."/>
            <person name="Schneider O."/>
            <person name="Winkler A."/>
            <person name="Zotchev S.B."/>
        </authorList>
    </citation>
    <scope>NUCLEOTIDE SEQUENCE [LARGE SCALE GENOMIC DNA]</scope>
    <source>
        <strain evidence="2 3">YIM 121212</strain>
    </source>
</reference>
<accession>A0A318LV34</accession>
<keyword evidence="3" id="KW-1185">Reference proteome</keyword>
<dbReference type="SUPFAM" id="SSF50475">
    <property type="entry name" value="FMN-binding split barrel"/>
    <property type="match status" value="1"/>
</dbReference>
<feature type="domain" description="Pyridoxamine 5'-phosphate oxidase N-terminal" evidence="1">
    <location>
        <begin position="24"/>
        <end position="148"/>
    </location>
</feature>
<evidence type="ECO:0000313" key="3">
    <source>
        <dbReference type="Proteomes" id="UP000247892"/>
    </source>
</evidence>
<dbReference type="Gene3D" id="2.30.110.10">
    <property type="entry name" value="Electron Transport, Fmn-binding Protein, Chain A"/>
    <property type="match status" value="1"/>
</dbReference>
<name>A0A318LV34_9PSEU</name>
<dbReference type="Pfam" id="PF01243">
    <property type="entry name" value="PNPOx_N"/>
    <property type="match status" value="1"/>
</dbReference>
<dbReference type="InterPro" id="IPR012349">
    <property type="entry name" value="Split_barrel_FMN-bd"/>
</dbReference>
<comment type="caution">
    <text evidence="2">The sequence shown here is derived from an EMBL/GenBank/DDBJ whole genome shotgun (WGS) entry which is preliminary data.</text>
</comment>
<evidence type="ECO:0000313" key="2">
    <source>
        <dbReference type="EMBL" id="PXY36267.1"/>
    </source>
</evidence>